<evidence type="ECO:0000313" key="1">
    <source>
        <dbReference type="EMBL" id="MDT8899512.1"/>
    </source>
</evidence>
<evidence type="ECO:0000313" key="2">
    <source>
        <dbReference type="Proteomes" id="UP001254165"/>
    </source>
</evidence>
<keyword evidence="1" id="KW-0614">Plasmid</keyword>
<proteinExistence type="predicted"/>
<organism evidence="1 2">
    <name type="scientific">Thermanaerothrix solaris</name>
    <dbReference type="NCBI Taxonomy" id="3058434"/>
    <lineage>
        <taxon>Bacteria</taxon>
        <taxon>Bacillati</taxon>
        <taxon>Chloroflexota</taxon>
        <taxon>Anaerolineae</taxon>
        <taxon>Anaerolineales</taxon>
        <taxon>Anaerolineaceae</taxon>
        <taxon>Thermanaerothrix</taxon>
    </lineage>
</organism>
<reference evidence="1 2" key="1">
    <citation type="submission" date="2023-07" db="EMBL/GenBank/DDBJ databases">
        <title>Novel species of Thermanaerothrix with wide hydrolytic capabilities.</title>
        <authorList>
            <person name="Zayulina K.S."/>
            <person name="Podosokorskaya O.A."/>
            <person name="Elcheninov A.G."/>
        </authorList>
    </citation>
    <scope>NUCLEOTIDE SEQUENCE [LARGE SCALE GENOMIC DNA]</scope>
    <source>
        <strain evidence="1 2">4228-RoL</strain>
        <plasmid evidence="1">p4228-RoL</plasmid>
    </source>
</reference>
<dbReference type="EMBL" id="JAUHMF010000010">
    <property type="protein sequence ID" value="MDT8899512.1"/>
    <property type="molecule type" value="Genomic_DNA"/>
</dbReference>
<gene>
    <name evidence="1" type="ORF">QYE77_14705</name>
</gene>
<dbReference type="RefSeq" id="WP_315626295.1">
    <property type="nucleotide sequence ID" value="NZ_JAUHMF010000010.1"/>
</dbReference>
<dbReference type="Proteomes" id="UP001254165">
    <property type="component" value="Unassembled WGS sequence"/>
</dbReference>
<name>A0ABU3NRQ2_9CHLR</name>
<geneLocation type="plasmid" evidence="1">
    <name>p4228-RoL</name>
</geneLocation>
<accession>A0ABU3NRQ2</accession>
<sequence>MAKDAFQPFEFLSNRTRLSGVIRGNADPETAFFASFLRWNWVRQGNYLVLRGHIINANSAPLVSVEFAVPQGLSWREALLELELETNAPSSALAQLHIGIYALEKGLSPEVAGFFMARCLPQSAGKTRLSREQVRTLADQILRTSLPALASKTMLREIIGHLTRFDQVRLLMLLGREIWNPTVLRQLPIFDPGKSVEDIIYPGFLALCFPEYETFTTLDVGGTAVQLPARSSPERMLVFPQYLEWIVFHVPPSILQHVHNRTFPVWSPFEAYLLFDDNDLDMLKNTAATLVRVAENQKRYVPQGDFFLRLPENIQALIGVDTLRLIVDPNGIWVVPYNPGKDRYGQSFRYNPYAPTRLSPAICGSGYREILDVILSALWHDLLTGGNSGLFPHPTPRPYRIVSPAPHASTTRPQRAQTPVYTPLRRRTETISIEGWHSWGSDEERRIIQRRAHQVRGFLRRLPHGQRPSEQAIDNALFYGLIVPDGYTFVRPHVRGRQSGETTPVEIRTRGLATALIALTNLKPSIENPPTSALEDAQNASTAPL</sequence>
<comment type="caution">
    <text evidence="1">The sequence shown here is derived from an EMBL/GenBank/DDBJ whole genome shotgun (WGS) entry which is preliminary data.</text>
</comment>
<protein>
    <submittedName>
        <fullName evidence="1">Uncharacterized protein</fullName>
    </submittedName>
</protein>
<keyword evidence="2" id="KW-1185">Reference proteome</keyword>